<feature type="compositionally biased region" description="Low complexity" evidence="1">
    <location>
        <begin position="281"/>
        <end position="291"/>
    </location>
</feature>
<feature type="region of interest" description="Disordered" evidence="1">
    <location>
        <begin position="281"/>
        <end position="312"/>
    </location>
</feature>
<gene>
    <name evidence="2" type="ORF">NKR19_g6146</name>
</gene>
<feature type="compositionally biased region" description="Basic and acidic residues" evidence="1">
    <location>
        <begin position="587"/>
        <end position="603"/>
    </location>
</feature>
<sequence>MGSGLGMCPLCYQVYHENGEFLNHKKAKIHLWCDNCLCSVVGEKAGNDTIVPGVRGHARDQVCAAAMRYRPRQEPPARGCPRDCGTWLVSYQQALAHLPRCKPLEGKFRKAITKNDSASGRRWDPDLMSNILDELSGSTAAEDVALWESIRFEKSSRHPMEIGASEMKDVIMSSIAMTQQALAKMRGYHAKMGKHGGPHKASQMALNICAFIPAALIFIARDSRPTLPMLVRQGQSNTLSQSSVNKWLESHPKKFEVHNLFARDSVLDCFAVPSEIAESSWETEASASSSSDETDDMDQTGASSAVGAGPAPRQMTTAKFIEAALKPPESAGPPLNLLSMAAFTDNCMPSFLSGSRNILSLINLDSAAEGKDRTNPLQHCLNFGLYATEGAMSFWHTDQHGVETTATAHFGKKLWISCCGMPLDKVRGFGRRVATFDGPLAETPLPGWMFAGIPLEPRDVLFQPAGTLHAPYSVTAVAMTGTMHWSACSILHTARTALAQLKNPSLSNEEVELRLGDVLDFVVTMWERSLGREPWGSQKELDEMRDVTEAVKTLLEPKRAAKEARAGQEELAHMAAELRTSKSTNKRLRDKEDSDSDAKTKPN</sequence>
<evidence type="ECO:0000256" key="1">
    <source>
        <dbReference type="SAM" id="MobiDB-lite"/>
    </source>
</evidence>
<name>A0AA38RGA7_9PEZI</name>
<reference evidence="2" key="1">
    <citation type="submission" date="2022-07" db="EMBL/GenBank/DDBJ databases">
        <title>Fungi with potential for degradation of polypropylene.</title>
        <authorList>
            <person name="Gostincar C."/>
        </authorList>
    </citation>
    <scope>NUCLEOTIDE SEQUENCE</scope>
    <source>
        <strain evidence="2">EXF-13287</strain>
    </source>
</reference>
<evidence type="ECO:0000313" key="3">
    <source>
        <dbReference type="Proteomes" id="UP001174691"/>
    </source>
</evidence>
<comment type="caution">
    <text evidence="2">The sequence shown here is derived from an EMBL/GenBank/DDBJ whole genome shotgun (WGS) entry which is preliminary data.</text>
</comment>
<organism evidence="2 3">
    <name type="scientific">Coniochaeta hoffmannii</name>
    <dbReference type="NCBI Taxonomy" id="91930"/>
    <lineage>
        <taxon>Eukaryota</taxon>
        <taxon>Fungi</taxon>
        <taxon>Dikarya</taxon>
        <taxon>Ascomycota</taxon>
        <taxon>Pezizomycotina</taxon>
        <taxon>Sordariomycetes</taxon>
        <taxon>Sordariomycetidae</taxon>
        <taxon>Coniochaetales</taxon>
        <taxon>Coniochaetaceae</taxon>
        <taxon>Coniochaeta</taxon>
    </lineage>
</organism>
<dbReference type="SUPFAM" id="SSF51197">
    <property type="entry name" value="Clavaminate synthase-like"/>
    <property type="match status" value="1"/>
</dbReference>
<dbReference type="AlphaFoldDB" id="A0AA38RGA7"/>
<proteinExistence type="predicted"/>
<feature type="compositionally biased region" description="Basic and acidic residues" evidence="1">
    <location>
        <begin position="558"/>
        <end position="572"/>
    </location>
</feature>
<evidence type="ECO:0000313" key="2">
    <source>
        <dbReference type="EMBL" id="KAJ9145217.1"/>
    </source>
</evidence>
<accession>A0AA38RGA7</accession>
<keyword evidence="3" id="KW-1185">Reference proteome</keyword>
<evidence type="ECO:0008006" key="4">
    <source>
        <dbReference type="Google" id="ProtNLM"/>
    </source>
</evidence>
<feature type="compositionally biased region" description="Low complexity" evidence="1">
    <location>
        <begin position="301"/>
        <end position="312"/>
    </location>
</feature>
<dbReference type="Proteomes" id="UP001174691">
    <property type="component" value="Unassembled WGS sequence"/>
</dbReference>
<protein>
    <recommendedName>
        <fullName evidence="4">JmjC domain-containing protein</fullName>
    </recommendedName>
</protein>
<feature type="region of interest" description="Disordered" evidence="1">
    <location>
        <begin position="558"/>
        <end position="603"/>
    </location>
</feature>
<dbReference type="EMBL" id="JANBVN010000092">
    <property type="protein sequence ID" value="KAJ9145217.1"/>
    <property type="molecule type" value="Genomic_DNA"/>
</dbReference>